<sequence length="43" mass="4952">MNLGADAQIGLEKMILNFKTIKGAPPYSFDTKEVDRWKKRKIV</sequence>
<gene>
    <name evidence="1" type="ORF">LX69_02844</name>
</gene>
<comment type="caution">
    <text evidence="1">The sequence shown here is derived from an EMBL/GenBank/DDBJ whole genome shotgun (WGS) entry which is preliminary data.</text>
</comment>
<protein>
    <submittedName>
        <fullName evidence="1">Uncharacterized protein</fullName>
    </submittedName>
</protein>
<accession>A0A2W7MX67</accession>
<dbReference type="AlphaFoldDB" id="A0A2W7MX67"/>
<dbReference type="Proteomes" id="UP000249239">
    <property type="component" value="Unassembled WGS sequence"/>
</dbReference>
<name>A0A2W7MX67_9BACT</name>
<evidence type="ECO:0000313" key="2">
    <source>
        <dbReference type="Proteomes" id="UP000249239"/>
    </source>
</evidence>
<keyword evidence="2" id="KW-1185">Reference proteome</keyword>
<organism evidence="1 2">
    <name type="scientific">Breznakibacter xylanolyticus</name>
    <dbReference type="NCBI Taxonomy" id="990"/>
    <lineage>
        <taxon>Bacteria</taxon>
        <taxon>Pseudomonadati</taxon>
        <taxon>Bacteroidota</taxon>
        <taxon>Bacteroidia</taxon>
        <taxon>Marinilabiliales</taxon>
        <taxon>Marinilabiliaceae</taxon>
        <taxon>Breznakibacter</taxon>
    </lineage>
</organism>
<dbReference type="EMBL" id="QKZK01000030">
    <property type="protein sequence ID" value="PZX12755.1"/>
    <property type="molecule type" value="Genomic_DNA"/>
</dbReference>
<evidence type="ECO:0000313" key="1">
    <source>
        <dbReference type="EMBL" id="PZX12755.1"/>
    </source>
</evidence>
<reference evidence="1 2" key="1">
    <citation type="submission" date="2018-06" db="EMBL/GenBank/DDBJ databases">
        <title>Genomic Encyclopedia of Archaeal and Bacterial Type Strains, Phase II (KMG-II): from individual species to whole genera.</title>
        <authorList>
            <person name="Goeker M."/>
        </authorList>
    </citation>
    <scope>NUCLEOTIDE SEQUENCE [LARGE SCALE GENOMIC DNA]</scope>
    <source>
        <strain evidence="1 2">DSM 6779</strain>
    </source>
</reference>
<proteinExistence type="predicted"/>